<organism evidence="1 2">
    <name type="scientific">Panagrolaimus davidi</name>
    <dbReference type="NCBI Taxonomy" id="227884"/>
    <lineage>
        <taxon>Eukaryota</taxon>
        <taxon>Metazoa</taxon>
        <taxon>Ecdysozoa</taxon>
        <taxon>Nematoda</taxon>
        <taxon>Chromadorea</taxon>
        <taxon>Rhabditida</taxon>
        <taxon>Tylenchina</taxon>
        <taxon>Panagrolaimomorpha</taxon>
        <taxon>Panagrolaimoidea</taxon>
        <taxon>Panagrolaimidae</taxon>
        <taxon>Panagrolaimus</taxon>
    </lineage>
</organism>
<evidence type="ECO:0000313" key="1">
    <source>
        <dbReference type="Proteomes" id="UP000887578"/>
    </source>
</evidence>
<dbReference type="WBParaSite" id="PDA_v2.g1200.t1">
    <property type="protein sequence ID" value="PDA_v2.g1200.t1"/>
    <property type="gene ID" value="PDA_v2.g1200"/>
</dbReference>
<dbReference type="Proteomes" id="UP000887578">
    <property type="component" value="Unplaced"/>
</dbReference>
<reference evidence="2" key="1">
    <citation type="submission" date="2022-11" db="UniProtKB">
        <authorList>
            <consortium name="WormBaseParasite"/>
        </authorList>
    </citation>
    <scope>IDENTIFICATION</scope>
</reference>
<keyword evidence="1" id="KW-1185">Reference proteome</keyword>
<proteinExistence type="predicted"/>
<evidence type="ECO:0000313" key="2">
    <source>
        <dbReference type="WBParaSite" id="PDA_v2.g1200.t1"/>
    </source>
</evidence>
<protein>
    <submittedName>
        <fullName evidence="2">Uncharacterized protein</fullName>
    </submittedName>
</protein>
<accession>A0A914P2F0</accession>
<dbReference type="AlphaFoldDB" id="A0A914P2F0"/>
<name>A0A914P2F0_9BILA</name>
<sequence>MVIGSYLITSTNIRIRDEKGPRILSLPNAPSLSHGRLTPKTLKERFELVLQMVPKKMKNLVIVNSALSTFDLIQACVEVGEKYADNIIVIPPLLALLTYAFEDLSKFRNPPPKEVLLV</sequence>